<feature type="non-terminal residue" evidence="2">
    <location>
        <position position="114"/>
    </location>
</feature>
<dbReference type="AlphaFoldDB" id="A0A3L8RSU9"/>
<evidence type="ECO:0000313" key="3">
    <source>
        <dbReference type="Proteomes" id="UP000276834"/>
    </source>
</evidence>
<organism evidence="2 3">
    <name type="scientific">Chloebia gouldiae</name>
    <name type="common">Gouldian finch</name>
    <name type="synonym">Erythrura gouldiae</name>
    <dbReference type="NCBI Taxonomy" id="44316"/>
    <lineage>
        <taxon>Eukaryota</taxon>
        <taxon>Metazoa</taxon>
        <taxon>Chordata</taxon>
        <taxon>Craniata</taxon>
        <taxon>Vertebrata</taxon>
        <taxon>Euteleostomi</taxon>
        <taxon>Archelosauria</taxon>
        <taxon>Archosauria</taxon>
        <taxon>Dinosauria</taxon>
        <taxon>Saurischia</taxon>
        <taxon>Theropoda</taxon>
        <taxon>Coelurosauria</taxon>
        <taxon>Aves</taxon>
        <taxon>Neognathae</taxon>
        <taxon>Neoaves</taxon>
        <taxon>Telluraves</taxon>
        <taxon>Australaves</taxon>
        <taxon>Passeriformes</taxon>
        <taxon>Passeroidea</taxon>
        <taxon>Passeridae</taxon>
        <taxon>Chloebia</taxon>
    </lineage>
</organism>
<feature type="region of interest" description="Disordered" evidence="1">
    <location>
        <begin position="1"/>
        <end position="93"/>
    </location>
</feature>
<keyword evidence="3" id="KW-1185">Reference proteome</keyword>
<accession>A0A3L8RSU9</accession>
<evidence type="ECO:0000256" key="1">
    <source>
        <dbReference type="SAM" id="MobiDB-lite"/>
    </source>
</evidence>
<dbReference type="Proteomes" id="UP000276834">
    <property type="component" value="Unassembled WGS sequence"/>
</dbReference>
<comment type="caution">
    <text evidence="2">The sequence shown here is derived from an EMBL/GenBank/DDBJ whole genome shotgun (WGS) entry which is preliminary data.</text>
</comment>
<gene>
    <name evidence="2" type="ORF">DV515_00016304</name>
</gene>
<dbReference type="EMBL" id="QUSF01000286">
    <property type="protein sequence ID" value="RLV84252.1"/>
    <property type="molecule type" value="Genomic_DNA"/>
</dbReference>
<proteinExistence type="predicted"/>
<name>A0A3L8RSU9_CHLGU</name>
<protein>
    <submittedName>
        <fullName evidence="2">Uncharacterized protein</fullName>
    </submittedName>
</protein>
<reference evidence="2 3" key="1">
    <citation type="journal article" date="2018" name="Proc. R. Soc. B">
        <title>A non-coding region near Follistatin controls head colour polymorphism in the Gouldian finch.</title>
        <authorList>
            <person name="Toomey M.B."/>
            <person name="Marques C.I."/>
            <person name="Andrade P."/>
            <person name="Araujo P.M."/>
            <person name="Sabatino S."/>
            <person name="Gazda M.A."/>
            <person name="Afonso S."/>
            <person name="Lopes R.J."/>
            <person name="Corbo J.C."/>
            <person name="Carneiro M."/>
        </authorList>
    </citation>
    <scope>NUCLEOTIDE SEQUENCE [LARGE SCALE GENOMIC DNA]</scope>
    <source>
        <strain evidence="2">Red01</strain>
        <tissue evidence="2">Muscle</tissue>
    </source>
</reference>
<evidence type="ECO:0000313" key="2">
    <source>
        <dbReference type="EMBL" id="RLV84252.1"/>
    </source>
</evidence>
<sequence length="114" mass="11548">RPAAHSPHTAPTGSGSAAPDAESAERAPPRGAAPALPVPPTGAGALGGAARRERDGTPRAPGTGLGTLRAPGTELTRHRARNAPGTGRPRRENLDQKIWGKVSGSFAIRLVPVC</sequence>
<feature type="non-terminal residue" evidence="2">
    <location>
        <position position="1"/>
    </location>
</feature>